<dbReference type="Pfam" id="PF18946">
    <property type="entry name" value="Apex"/>
    <property type="match status" value="1"/>
</dbReference>
<protein>
    <submittedName>
        <fullName evidence="2">Phage baseplate assembly protein V</fullName>
    </submittedName>
</protein>
<proteinExistence type="predicted"/>
<dbReference type="AlphaFoldDB" id="A0A1I1WAW2"/>
<dbReference type="InterPro" id="IPR044033">
    <property type="entry name" value="GpV-like_apex"/>
</dbReference>
<gene>
    <name evidence="2" type="ORF">SAMN05216372_105375</name>
</gene>
<dbReference type="Gene3D" id="2.40.50.230">
    <property type="entry name" value="Gp5 N-terminal domain"/>
    <property type="match status" value="1"/>
</dbReference>
<dbReference type="Pfam" id="PF04717">
    <property type="entry name" value="Phage_base_V"/>
    <property type="match status" value="1"/>
</dbReference>
<sequence>MTSIAALARLIENLVRLGTIAEVDESKARVRVKSGELLTTWLPWLALRAGADRAWNPPTDGEQVVLLSPSGQLAQGIVLTGLFSEANPANGGRAGLHRTTYRDGAVLEYDSIAHLLRVQLPAGGRIEITAPAGLDITGDIRHTGDYTQTGNQTITGTVEVSEDVVAAGISLVQHRHGGVQSGGSSTGQPQ</sequence>
<dbReference type="NCBIfam" id="TIGR01644">
    <property type="entry name" value="phage_P2_V"/>
    <property type="match status" value="1"/>
</dbReference>
<dbReference type="RefSeq" id="WP_093504910.1">
    <property type="nucleotide sequence ID" value="NZ_BSSG01000005.1"/>
</dbReference>
<keyword evidence="3" id="KW-1185">Reference proteome</keyword>
<evidence type="ECO:0000259" key="1">
    <source>
        <dbReference type="Pfam" id="PF04717"/>
    </source>
</evidence>
<evidence type="ECO:0000313" key="2">
    <source>
        <dbReference type="EMBL" id="SFD92345.1"/>
    </source>
</evidence>
<dbReference type="Proteomes" id="UP000243950">
    <property type="component" value="Unassembled WGS sequence"/>
</dbReference>
<feature type="domain" description="Gp5/Type VI secretion system Vgr protein OB-fold" evidence="1">
    <location>
        <begin position="16"/>
        <end position="83"/>
    </location>
</feature>
<dbReference type="EMBL" id="FOMO01000005">
    <property type="protein sequence ID" value="SFD92345.1"/>
    <property type="molecule type" value="Genomic_DNA"/>
</dbReference>
<reference evidence="3" key="1">
    <citation type="submission" date="2016-10" db="EMBL/GenBank/DDBJ databases">
        <authorList>
            <person name="Varghese N."/>
            <person name="Submissions S."/>
        </authorList>
    </citation>
    <scope>NUCLEOTIDE SEQUENCE [LARGE SCALE GENOMIC DNA]</scope>
    <source>
        <strain evidence="3">JCM 2783</strain>
    </source>
</reference>
<accession>A0A1I1WAW2</accession>
<dbReference type="InterPro" id="IPR006531">
    <property type="entry name" value="Gp5/Vgr_OB"/>
</dbReference>
<dbReference type="InterPro" id="IPR013046">
    <property type="entry name" value="GpV/Gp45"/>
</dbReference>
<dbReference type="InterPro" id="IPR037026">
    <property type="entry name" value="Vgr_OB-fold_dom_sf"/>
</dbReference>
<name>A0A1I1WAW2_PSEOC</name>
<organism evidence="2 3">
    <name type="scientific">Pseudomonas straminea</name>
    <dbReference type="NCBI Taxonomy" id="47882"/>
    <lineage>
        <taxon>Bacteria</taxon>
        <taxon>Pseudomonadati</taxon>
        <taxon>Pseudomonadota</taxon>
        <taxon>Gammaproteobacteria</taxon>
        <taxon>Pseudomonadales</taxon>
        <taxon>Pseudomonadaceae</taxon>
        <taxon>Phytopseudomonas</taxon>
    </lineage>
</organism>
<dbReference type="Gene3D" id="6.20.150.10">
    <property type="match status" value="1"/>
</dbReference>
<evidence type="ECO:0000313" key="3">
    <source>
        <dbReference type="Proteomes" id="UP000243950"/>
    </source>
</evidence>